<keyword evidence="2" id="KW-0378">Hydrolase</keyword>
<evidence type="ECO:0000313" key="3">
    <source>
        <dbReference type="Proteomes" id="UP000321479"/>
    </source>
</evidence>
<dbReference type="OrthoDB" id="9786141at2"/>
<sequence>MQTEEQLRDFILNGQLYYIPHVSLDCAIFGYHEQQLKLLLIKHKAIKDWCLPGGYIKRTETLVQAANRNVKERTGIDNLFLQQFKTFGDPDRAKTSQFDEDKWFETVGIRIDKTNWLIDQTISVGFYAITDFSRTEPQSDVLAVQCAWFDIDSLPKLDFDHDEMVKEALHTMRVQLYHYPIGYNLLPEKFTLSEIHALYETLLGKKLDISNFPKKLIALGLLKKLDEKRSIGAHRSPHLYMFDKEKYDEALKEGLVLS</sequence>
<dbReference type="SUPFAM" id="SSF46785">
    <property type="entry name" value="Winged helix' DNA-binding domain"/>
    <property type="match status" value="1"/>
</dbReference>
<gene>
    <name evidence="2" type="ORF">FRZ54_15600</name>
</gene>
<dbReference type="PROSITE" id="PS51462">
    <property type="entry name" value="NUDIX"/>
    <property type="match status" value="1"/>
</dbReference>
<evidence type="ECO:0000259" key="1">
    <source>
        <dbReference type="PROSITE" id="PS51462"/>
    </source>
</evidence>
<dbReference type="Proteomes" id="UP000321479">
    <property type="component" value="Chromosome"/>
</dbReference>
<organism evidence="2 3">
    <name type="scientific">Mucilaginibacter ginsenosidivorans</name>
    <dbReference type="NCBI Taxonomy" id="398053"/>
    <lineage>
        <taxon>Bacteria</taxon>
        <taxon>Pseudomonadati</taxon>
        <taxon>Bacteroidota</taxon>
        <taxon>Sphingobacteriia</taxon>
        <taxon>Sphingobacteriales</taxon>
        <taxon>Sphingobacteriaceae</taxon>
        <taxon>Mucilaginibacter</taxon>
    </lineage>
</organism>
<name>A0A5B8UYE3_9SPHI</name>
<keyword evidence="3" id="KW-1185">Reference proteome</keyword>
<dbReference type="Gene3D" id="1.10.10.10">
    <property type="entry name" value="Winged helix-like DNA-binding domain superfamily/Winged helix DNA-binding domain"/>
    <property type="match status" value="1"/>
</dbReference>
<dbReference type="PANTHER" id="PTHR43736">
    <property type="entry name" value="ADP-RIBOSE PYROPHOSPHATASE"/>
    <property type="match status" value="1"/>
</dbReference>
<evidence type="ECO:0000313" key="2">
    <source>
        <dbReference type="EMBL" id="QEC63938.1"/>
    </source>
</evidence>
<dbReference type="EMBL" id="CP042436">
    <property type="protein sequence ID" value="QEC63938.1"/>
    <property type="molecule type" value="Genomic_DNA"/>
</dbReference>
<dbReference type="AlphaFoldDB" id="A0A5B8UYE3"/>
<dbReference type="KEGG" id="mgin:FRZ54_15600"/>
<dbReference type="PANTHER" id="PTHR43736:SF4">
    <property type="entry name" value="SLR1690 PROTEIN"/>
    <property type="match status" value="1"/>
</dbReference>
<dbReference type="Gene3D" id="3.90.79.10">
    <property type="entry name" value="Nucleoside Triphosphate Pyrophosphohydrolase"/>
    <property type="match status" value="1"/>
</dbReference>
<dbReference type="GO" id="GO:0016787">
    <property type="term" value="F:hydrolase activity"/>
    <property type="evidence" value="ECO:0007669"/>
    <property type="project" value="UniProtKB-KW"/>
</dbReference>
<feature type="domain" description="Nudix hydrolase" evidence="1">
    <location>
        <begin position="21"/>
        <end position="171"/>
    </location>
</feature>
<dbReference type="RefSeq" id="WP_147032511.1">
    <property type="nucleotide sequence ID" value="NZ_CP042436.1"/>
</dbReference>
<dbReference type="InterPro" id="IPR000086">
    <property type="entry name" value="NUDIX_hydrolase_dom"/>
</dbReference>
<accession>A0A5B8UYE3</accession>
<dbReference type="InterPro" id="IPR036390">
    <property type="entry name" value="WH_DNA-bd_sf"/>
</dbReference>
<dbReference type="Pfam" id="PF00293">
    <property type="entry name" value="NUDIX"/>
    <property type="match status" value="1"/>
</dbReference>
<dbReference type="Pfam" id="PF21906">
    <property type="entry name" value="WHD_NrtR"/>
    <property type="match status" value="1"/>
</dbReference>
<reference evidence="2 3" key="1">
    <citation type="journal article" date="2017" name="Curr. Microbiol.">
        <title>Mucilaginibacter ginsenosidivorans sp. nov., Isolated from Soil of Ginseng Field.</title>
        <authorList>
            <person name="Kim M.M."/>
            <person name="Siddiqi M.Z."/>
            <person name="Im W.T."/>
        </authorList>
    </citation>
    <scope>NUCLEOTIDE SEQUENCE [LARGE SCALE GENOMIC DNA]</scope>
    <source>
        <strain evidence="2 3">Gsoil 3017</strain>
    </source>
</reference>
<dbReference type="CDD" id="cd18873">
    <property type="entry name" value="NUDIX_NadM_like"/>
    <property type="match status" value="1"/>
</dbReference>
<dbReference type="InterPro" id="IPR054105">
    <property type="entry name" value="WHD_NrtR"/>
</dbReference>
<dbReference type="SUPFAM" id="SSF55811">
    <property type="entry name" value="Nudix"/>
    <property type="match status" value="1"/>
</dbReference>
<protein>
    <submittedName>
        <fullName evidence="2">NUDIX hydrolase</fullName>
    </submittedName>
</protein>
<dbReference type="InterPro" id="IPR015797">
    <property type="entry name" value="NUDIX_hydrolase-like_dom_sf"/>
</dbReference>
<dbReference type="InterPro" id="IPR036388">
    <property type="entry name" value="WH-like_DNA-bd_sf"/>
</dbReference>
<proteinExistence type="predicted"/>